<dbReference type="GO" id="GO:0016787">
    <property type="term" value="F:hydrolase activity"/>
    <property type="evidence" value="ECO:0007669"/>
    <property type="project" value="UniProtKB-KW"/>
</dbReference>
<evidence type="ECO:0000256" key="3">
    <source>
        <dbReference type="ARBA" id="ARBA00023295"/>
    </source>
</evidence>
<dbReference type="RefSeq" id="WP_194555389.1">
    <property type="nucleotide sequence ID" value="NZ_JADKMY010000001.1"/>
</dbReference>
<evidence type="ECO:0000313" key="6">
    <source>
        <dbReference type="Proteomes" id="UP000635902"/>
    </source>
</evidence>
<sequence length="451" mass="47379">MLSMPWRRSARTTVPARLTTAALLGSAVTVAALVATDIVPVPSWALPGVDIASHQHPNGAAIDWKAVKASGQSYAFIKATEGVGYLNPYFSSDSFKAQEAGVVPGSYHYAKPSYGSARAQARYYATALATGPQPSLPPVLDLEENGGLDPVSLQNWVRDWIDEIKKQTGRDPIMYTYYSFWIDKMANTTEFSQYPLWLAYYNQNLPSTIPGGWKSVTFWQYSDSGNVNGIRGNVDLNEYYGSDAQLKQLASGSPSGTLVGNVSEVVEPIRDATGAEADVINEIEHATGVDIPLTTDFLMLLLGVAGGRLGPEVLVTQGLGMLQGSGALSSSGADSETTAGTADAAKTALPALLALASALQEVNASGKPIPVDALMGLASNGNSVQVSQLLGILKAFGGTQDWNAKLNNGEVPADPEALERLSEAADAVQPAPAGTPLPPEAVDTALANLNQ</sequence>
<evidence type="ECO:0000313" key="5">
    <source>
        <dbReference type="EMBL" id="MBF4552474.1"/>
    </source>
</evidence>
<evidence type="ECO:0000256" key="2">
    <source>
        <dbReference type="ARBA" id="ARBA00022801"/>
    </source>
</evidence>
<dbReference type="InterPro" id="IPR017853">
    <property type="entry name" value="GH"/>
</dbReference>
<dbReference type="EMBL" id="JADKMY010000001">
    <property type="protein sequence ID" value="MBF4552474.1"/>
    <property type="molecule type" value="Genomic_DNA"/>
</dbReference>
<dbReference type="InterPro" id="IPR002053">
    <property type="entry name" value="Glyco_hydro_25"/>
</dbReference>
<dbReference type="CDD" id="cd00599">
    <property type="entry name" value="GH25_muramidase"/>
    <property type="match status" value="1"/>
</dbReference>
<protein>
    <submittedName>
        <fullName evidence="5">Glycoside hydrolase family 25 protein</fullName>
    </submittedName>
</protein>
<name>A0ABR9ZHN0_9CORY</name>
<evidence type="ECO:0000256" key="4">
    <source>
        <dbReference type="SAM" id="MobiDB-lite"/>
    </source>
</evidence>
<dbReference type="PANTHER" id="PTHR34135">
    <property type="entry name" value="LYSOZYME"/>
    <property type="match status" value="1"/>
</dbReference>
<accession>A0ABR9ZHN0</accession>
<dbReference type="PROSITE" id="PS51904">
    <property type="entry name" value="GLYCOSYL_HYDROL_F25_2"/>
    <property type="match status" value="1"/>
</dbReference>
<reference evidence="5 6" key="1">
    <citation type="submission" date="2020-10" db="EMBL/GenBank/DDBJ databases">
        <title>Novel species in genus Corynebacterium.</title>
        <authorList>
            <person name="Zhang G."/>
        </authorList>
    </citation>
    <scope>NUCLEOTIDE SEQUENCE [LARGE SCALE GENOMIC DNA]</scope>
    <source>
        <strain evidence="5 6">DSM 45110</strain>
    </source>
</reference>
<dbReference type="InterPro" id="IPR018077">
    <property type="entry name" value="Glyco_hydro_fam25_subgr"/>
</dbReference>
<keyword evidence="2 5" id="KW-0378">Hydrolase</keyword>
<dbReference type="SMART" id="SM00641">
    <property type="entry name" value="Glyco_25"/>
    <property type="match status" value="1"/>
</dbReference>
<gene>
    <name evidence="5" type="ORF">IRY30_00035</name>
</gene>
<dbReference type="SUPFAM" id="SSF51445">
    <property type="entry name" value="(Trans)glycosidases"/>
    <property type="match status" value="1"/>
</dbReference>
<proteinExistence type="inferred from homology"/>
<comment type="caution">
    <text evidence="5">The sequence shown here is derived from an EMBL/GenBank/DDBJ whole genome shotgun (WGS) entry which is preliminary data.</text>
</comment>
<evidence type="ECO:0000256" key="1">
    <source>
        <dbReference type="ARBA" id="ARBA00010646"/>
    </source>
</evidence>
<dbReference type="Proteomes" id="UP000635902">
    <property type="component" value="Unassembled WGS sequence"/>
</dbReference>
<dbReference type="PANTHER" id="PTHR34135:SF2">
    <property type="entry name" value="LYSOZYME"/>
    <property type="match status" value="1"/>
</dbReference>
<keyword evidence="6" id="KW-1185">Reference proteome</keyword>
<keyword evidence="3" id="KW-0326">Glycosidase</keyword>
<feature type="region of interest" description="Disordered" evidence="4">
    <location>
        <begin position="424"/>
        <end position="451"/>
    </location>
</feature>
<dbReference type="Pfam" id="PF01183">
    <property type="entry name" value="Glyco_hydro_25"/>
    <property type="match status" value="1"/>
</dbReference>
<dbReference type="Gene3D" id="3.20.20.80">
    <property type="entry name" value="Glycosidases"/>
    <property type="match status" value="1"/>
</dbReference>
<organism evidence="5 6">
    <name type="scientific">Corynebacterium suicordis DSM 45110</name>
    <dbReference type="NCBI Taxonomy" id="1121369"/>
    <lineage>
        <taxon>Bacteria</taxon>
        <taxon>Bacillati</taxon>
        <taxon>Actinomycetota</taxon>
        <taxon>Actinomycetes</taxon>
        <taxon>Mycobacteriales</taxon>
        <taxon>Corynebacteriaceae</taxon>
        <taxon>Corynebacterium</taxon>
    </lineage>
</organism>
<comment type="similarity">
    <text evidence="1">Belongs to the glycosyl hydrolase 25 family.</text>
</comment>